<keyword evidence="2" id="KW-1185">Reference proteome</keyword>
<proteinExistence type="predicted"/>
<reference evidence="2" key="1">
    <citation type="journal article" date="2023" name="Nat. Plants">
        <title>Single-cell RNA sequencing provides a high-resolution roadmap for understanding the multicellular compartmentation of specialized metabolism.</title>
        <authorList>
            <person name="Sun S."/>
            <person name="Shen X."/>
            <person name="Li Y."/>
            <person name="Li Y."/>
            <person name="Wang S."/>
            <person name="Li R."/>
            <person name="Zhang H."/>
            <person name="Shen G."/>
            <person name="Guo B."/>
            <person name="Wei J."/>
            <person name="Xu J."/>
            <person name="St-Pierre B."/>
            <person name="Chen S."/>
            <person name="Sun C."/>
        </authorList>
    </citation>
    <scope>NUCLEOTIDE SEQUENCE [LARGE SCALE GENOMIC DNA]</scope>
</reference>
<name>A0ACC0A0M9_CATRO</name>
<dbReference type="Proteomes" id="UP001060085">
    <property type="component" value="Linkage Group LG07"/>
</dbReference>
<evidence type="ECO:0000313" key="2">
    <source>
        <dbReference type="Proteomes" id="UP001060085"/>
    </source>
</evidence>
<protein>
    <submittedName>
        <fullName evidence="1">Uncharacterized protein</fullName>
    </submittedName>
</protein>
<dbReference type="EMBL" id="CM044707">
    <property type="protein sequence ID" value="KAI5653643.1"/>
    <property type="molecule type" value="Genomic_DNA"/>
</dbReference>
<gene>
    <name evidence="1" type="ORF">M9H77_30830</name>
</gene>
<evidence type="ECO:0000313" key="1">
    <source>
        <dbReference type="EMBL" id="KAI5653643.1"/>
    </source>
</evidence>
<organism evidence="1 2">
    <name type="scientific">Catharanthus roseus</name>
    <name type="common">Madagascar periwinkle</name>
    <name type="synonym">Vinca rosea</name>
    <dbReference type="NCBI Taxonomy" id="4058"/>
    <lineage>
        <taxon>Eukaryota</taxon>
        <taxon>Viridiplantae</taxon>
        <taxon>Streptophyta</taxon>
        <taxon>Embryophyta</taxon>
        <taxon>Tracheophyta</taxon>
        <taxon>Spermatophyta</taxon>
        <taxon>Magnoliopsida</taxon>
        <taxon>eudicotyledons</taxon>
        <taxon>Gunneridae</taxon>
        <taxon>Pentapetalae</taxon>
        <taxon>asterids</taxon>
        <taxon>lamiids</taxon>
        <taxon>Gentianales</taxon>
        <taxon>Apocynaceae</taxon>
        <taxon>Rauvolfioideae</taxon>
        <taxon>Vinceae</taxon>
        <taxon>Catharanthinae</taxon>
        <taxon>Catharanthus</taxon>
    </lineage>
</organism>
<accession>A0ACC0A0M9</accession>
<sequence length="113" mass="12568">MGFAATVEAATRTEMADQAVIQRKTAIGSATAPYKYYVSNVENQDIPRTNALRCNKGTTEGRNNKPQVKAKVYALDGLPVDTEAEVVEVRTPMGVNKITEFWWNGMKKKLRSM</sequence>
<comment type="caution">
    <text evidence="1">The sequence shown here is derived from an EMBL/GenBank/DDBJ whole genome shotgun (WGS) entry which is preliminary data.</text>
</comment>